<evidence type="ECO:0000313" key="2">
    <source>
        <dbReference type="Proteomes" id="UP000826793"/>
    </source>
</evidence>
<accession>A0A9D2SGC0</accession>
<evidence type="ECO:0000313" key="1">
    <source>
        <dbReference type="EMBL" id="HJB98493.1"/>
    </source>
</evidence>
<organism evidence="1 2">
    <name type="scientific">Candidatus Acutalibacter pullicola</name>
    <dbReference type="NCBI Taxonomy" id="2838417"/>
    <lineage>
        <taxon>Bacteria</taxon>
        <taxon>Bacillati</taxon>
        <taxon>Bacillota</taxon>
        <taxon>Clostridia</taxon>
        <taxon>Eubacteriales</taxon>
        <taxon>Acutalibacteraceae</taxon>
        <taxon>Acutalibacter</taxon>
    </lineage>
</organism>
<name>A0A9D2SGC0_9FIRM</name>
<reference evidence="1" key="1">
    <citation type="journal article" date="2021" name="PeerJ">
        <title>Extensive microbial diversity within the chicken gut microbiome revealed by metagenomics and culture.</title>
        <authorList>
            <person name="Gilroy R."/>
            <person name="Ravi A."/>
            <person name="Getino M."/>
            <person name="Pursley I."/>
            <person name="Horton D.L."/>
            <person name="Alikhan N.F."/>
            <person name="Baker D."/>
            <person name="Gharbi K."/>
            <person name="Hall N."/>
            <person name="Watson M."/>
            <person name="Adriaenssens E.M."/>
            <person name="Foster-Nyarko E."/>
            <person name="Jarju S."/>
            <person name="Secka A."/>
            <person name="Antonio M."/>
            <person name="Oren A."/>
            <person name="Chaudhuri R.R."/>
            <person name="La Ragione R."/>
            <person name="Hildebrand F."/>
            <person name="Pallen M.J."/>
        </authorList>
    </citation>
    <scope>NUCLEOTIDE SEQUENCE</scope>
    <source>
        <strain evidence="1">CHK185-1770</strain>
    </source>
</reference>
<sequence>MEYELMAKAYLEEVARLDRRIAQLRRQSRTHREGDLWPRIGRLLEIRDDLRVTAHVLQRRAARTP</sequence>
<dbReference type="Proteomes" id="UP000826793">
    <property type="component" value="Unassembled WGS sequence"/>
</dbReference>
<comment type="caution">
    <text evidence="1">The sequence shown here is derived from an EMBL/GenBank/DDBJ whole genome shotgun (WGS) entry which is preliminary data.</text>
</comment>
<reference evidence="1" key="2">
    <citation type="submission" date="2021-04" db="EMBL/GenBank/DDBJ databases">
        <authorList>
            <person name="Gilroy R."/>
        </authorList>
    </citation>
    <scope>NUCLEOTIDE SEQUENCE</scope>
    <source>
        <strain evidence="1">CHK185-1770</strain>
    </source>
</reference>
<dbReference type="AlphaFoldDB" id="A0A9D2SGC0"/>
<dbReference type="EMBL" id="DWXG01000062">
    <property type="protein sequence ID" value="HJB98493.1"/>
    <property type="molecule type" value="Genomic_DNA"/>
</dbReference>
<proteinExistence type="predicted"/>
<gene>
    <name evidence="1" type="ORF">H9710_07930</name>
</gene>
<protein>
    <submittedName>
        <fullName evidence="1">Uncharacterized protein</fullName>
    </submittedName>
</protein>